<dbReference type="GO" id="GO:0005737">
    <property type="term" value="C:cytoplasm"/>
    <property type="evidence" value="ECO:0007669"/>
    <property type="project" value="UniProtKB-SubCell"/>
</dbReference>
<comment type="pathway">
    <text evidence="1 6 7">Protein modification; protein lipoylation via endogenous pathway; protein N(6)-(lipoyl)lysine from octanoyl-[acyl-carrier-protein]: step 1/2.</text>
</comment>
<keyword evidence="3 6" id="KW-0808">Transferase</keyword>
<proteinExistence type="inferred from homology"/>
<dbReference type="OrthoDB" id="9787061at2"/>
<dbReference type="PIRSF" id="PIRSF016262">
    <property type="entry name" value="LPLase"/>
    <property type="match status" value="1"/>
</dbReference>
<keyword evidence="2 6" id="KW-0963">Cytoplasm</keyword>
<evidence type="ECO:0000313" key="13">
    <source>
        <dbReference type="Proteomes" id="UP000286715"/>
    </source>
</evidence>
<dbReference type="PROSITE" id="PS51733">
    <property type="entry name" value="BPL_LPL_CATALYTIC"/>
    <property type="match status" value="1"/>
</dbReference>
<comment type="function">
    <text evidence="5 6 7">Catalyzes the transfer of endogenously produced octanoic acid from octanoyl-acyl-carrier-protein onto the lipoyl domains of lipoate-dependent enzymes. Lipoyl-ACP can also act as a substrate although octanoyl-ACP is likely to be the physiological substrate.</text>
</comment>
<gene>
    <name evidence="6 12" type="primary">lipB</name>
    <name evidence="12" type="ORF">JCM31826_00310</name>
</gene>
<name>A0A401XHR4_9FLAO</name>
<reference evidence="12 13" key="1">
    <citation type="submission" date="2018-11" db="EMBL/GenBank/DDBJ databases">
        <title>Schleiferia aggregans sp. nov., a moderately thermophilic heterotrophic bacterium isolated from microbial mats at a terrestrial hot spring.</title>
        <authorList>
            <person name="Iino T."/>
            <person name="Ohkuma M."/>
            <person name="Haruta S."/>
        </authorList>
    </citation>
    <scope>NUCLEOTIDE SEQUENCE [LARGE SCALE GENOMIC DNA]</scope>
    <source>
        <strain evidence="12 13">LA</strain>
    </source>
</reference>
<dbReference type="AlphaFoldDB" id="A0A401XHR4"/>
<dbReference type="InterPro" id="IPR020605">
    <property type="entry name" value="Octanoyltransferase_CS"/>
</dbReference>
<evidence type="ECO:0000256" key="1">
    <source>
        <dbReference type="ARBA" id="ARBA00004821"/>
    </source>
</evidence>
<feature type="binding site" evidence="6 9">
    <location>
        <begin position="94"/>
        <end position="101"/>
    </location>
    <ligand>
        <name>substrate</name>
    </ligand>
</feature>
<dbReference type="EMBL" id="BHZE01000001">
    <property type="protein sequence ID" value="GCD76549.1"/>
    <property type="molecule type" value="Genomic_DNA"/>
</dbReference>
<dbReference type="EC" id="2.3.1.181" evidence="6 7"/>
<dbReference type="FunFam" id="3.30.930.10:FF:000035">
    <property type="entry name" value="Putative lipoyltransferase 2, mitochondrial"/>
    <property type="match status" value="1"/>
</dbReference>
<dbReference type="Pfam" id="PF21948">
    <property type="entry name" value="LplA-B_cat"/>
    <property type="match status" value="1"/>
</dbReference>
<sequence length="238" mass="27833">MNELSNHPRTVKLLRWGYRDYAPSWDEQEMLFKRVEEGKLLRRNGQTDQYPLNYLITVEHPPVYTLGKSANAANLIYPDQFYLERGAQLFKINRGGDVTFHGPGQLVVYPIFDLDQFFTDIHKYLRFLEEAVIRTLAEYGIMADRSPGETGVWIDPKGLQPRKICAMGVRAARWITMHGLALNVNTDLRWFDYIIPCGIRNKAVTSIKEELNREISLNEVEEKLLRHFQELFDFHWQG</sequence>
<dbReference type="NCBIfam" id="NF010925">
    <property type="entry name" value="PRK14345.1"/>
    <property type="match status" value="1"/>
</dbReference>
<evidence type="ECO:0000256" key="4">
    <source>
        <dbReference type="ARBA" id="ARBA00023315"/>
    </source>
</evidence>
<dbReference type="NCBIfam" id="TIGR00214">
    <property type="entry name" value="lipB"/>
    <property type="match status" value="1"/>
</dbReference>
<organism evidence="12 13">
    <name type="scientific">Thermaurantimonas aggregans</name>
    <dbReference type="NCBI Taxonomy" id="2173829"/>
    <lineage>
        <taxon>Bacteria</taxon>
        <taxon>Pseudomonadati</taxon>
        <taxon>Bacteroidota</taxon>
        <taxon>Flavobacteriia</taxon>
        <taxon>Flavobacteriales</taxon>
        <taxon>Schleiferiaceae</taxon>
        <taxon>Thermaurantimonas</taxon>
    </lineage>
</organism>
<dbReference type="InterPro" id="IPR045864">
    <property type="entry name" value="aa-tRNA-synth_II/BPL/LPL"/>
</dbReference>
<dbReference type="RefSeq" id="WP_124396629.1">
    <property type="nucleotide sequence ID" value="NZ_BHZE01000001.1"/>
</dbReference>
<dbReference type="UniPathway" id="UPA00538">
    <property type="reaction ID" value="UER00592"/>
</dbReference>
<evidence type="ECO:0000259" key="11">
    <source>
        <dbReference type="PROSITE" id="PS51733"/>
    </source>
</evidence>
<dbReference type="HAMAP" id="MF_00013">
    <property type="entry name" value="LipB"/>
    <property type="match status" value="1"/>
</dbReference>
<evidence type="ECO:0000256" key="7">
    <source>
        <dbReference type="PIRNR" id="PIRNR016262"/>
    </source>
</evidence>
<comment type="catalytic activity">
    <reaction evidence="6 7">
        <text>octanoyl-[ACP] + L-lysyl-[protein] = N(6)-octanoyl-L-lysyl-[protein] + holo-[ACP] + H(+)</text>
        <dbReference type="Rhea" id="RHEA:17665"/>
        <dbReference type="Rhea" id="RHEA-COMP:9636"/>
        <dbReference type="Rhea" id="RHEA-COMP:9685"/>
        <dbReference type="Rhea" id="RHEA-COMP:9752"/>
        <dbReference type="Rhea" id="RHEA-COMP:9928"/>
        <dbReference type="ChEBI" id="CHEBI:15378"/>
        <dbReference type="ChEBI" id="CHEBI:29969"/>
        <dbReference type="ChEBI" id="CHEBI:64479"/>
        <dbReference type="ChEBI" id="CHEBI:78463"/>
        <dbReference type="ChEBI" id="CHEBI:78809"/>
        <dbReference type="EC" id="2.3.1.181"/>
    </reaction>
</comment>
<evidence type="ECO:0000256" key="5">
    <source>
        <dbReference type="ARBA" id="ARBA00024732"/>
    </source>
</evidence>
<protein>
    <recommendedName>
        <fullName evidence="6 7">Octanoyltransferase</fullName>
        <ecNumber evidence="6 7">2.3.1.181</ecNumber>
    </recommendedName>
    <alternativeName>
        <fullName evidence="6">Lipoate-protein ligase B</fullName>
    </alternativeName>
    <alternativeName>
        <fullName evidence="6">Lipoyl/octanoyl transferase</fullName>
    </alternativeName>
    <alternativeName>
        <fullName evidence="6">Octanoyl-[acyl-carrier-protein]-protein N-octanoyltransferase</fullName>
    </alternativeName>
</protein>
<dbReference type="GO" id="GO:0009249">
    <property type="term" value="P:protein lipoylation"/>
    <property type="evidence" value="ECO:0007669"/>
    <property type="project" value="InterPro"/>
</dbReference>
<dbReference type="InterPro" id="IPR004143">
    <property type="entry name" value="BPL_LPL_catalytic"/>
</dbReference>
<evidence type="ECO:0000313" key="12">
    <source>
        <dbReference type="EMBL" id="GCD76549.1"/>
    </source>
</evidence>
<evidence type="ECO:0000256" key="9">
    <source>
        <dbReference type="PIRSR" id="PIRSR016262-2"/>
    </source>
</evidence>
<dbReference type="PROSITE" id="PS01313">
    <property type="entry name" value="LIPB"/>
    <property type="match status" value="1"/>
</dbReference>
<accession>A0A401XHR4</accession>
<dbReference type="PANTHER" id="PTHR10993">
    <property type="entry name" value="OCTANOYLTRANSFERASE"/>
    <property type="match status" value="1"/>
</dbReference>
<evidence type="ECO:0000256" key="3">
    <source>
        <dbReference type="ARBA" id="ARBA00022679"/>
    </source>
</evidence>
<comment type="similarity">
    <text evidence="6 7">Belongs to the LipB family.</text>
</comment>
<dbReference type="InterPro" id="IPR000544">
    <property type="entry name" value="Octanoyltransferase"/>
</dbReference>
<dbReference type="Gene3D" id="3.30.930.10">
    <property type="entry name" value="Bira Bifunctional Protein, Domain 2"/>
    <property type="match status" value="1"/>
</dbReference>
<dbReference type="Proteomes" id="UP000286715">
    <property type="component" value="Unassembled WGS sequence"/>
</dbReference>
<feature type="binding site" evidence="6 9">
    <location>
        <begin position="179"/>
        <end position="181"/>
    </location>
    <ligand>
        <name>substrate</name>
    </ligand>
</feature>
<evidence type="ECO:0000256" key="10">
    <source>
        <dbReference type="PIRSR" id="PIRSR016262-3"/>
    </source>
</evidence>
<comment type="miscellaneous">
    <text evidence="6">In the reaction, the free carboxyl group of octanoic acid is attached via an amide linkage to the epsilon-amino group of a specific lysine residue of lipoyl domains of lipoate-dependent enzymes.</text>
</comment>
<feature type="binding site" evidence="6 9">
    <location>
        <begin position="166"/>
        <end position="168"/>
    </location>
    <ligand>
        <name>substrate</name>
    </ligand>
</feature>
<dbReference type="SUPFAM" id="SSF55681">
    <property type="entry name" value="Class II aaRS and biotin synthetases"/>
    <property type="match status" value="1"/>
</dbReference>
<feature type="site" description="Lowers pKa of active site Cys" evidence="6 10">
    <location>
        <position position="163"/>
    </location>
</feature>
<keyword evidence="13" id="KW-1185">Reference proteome</keyword>
<evidence type="ECO:0000256" key="6">
    <source>
        <dbReference type="HAMAP-Rule" id="MF_00013"/>
    </source>
</evidence>
<dbReference type="CDD" id="cd16444">
    <property type="entry name" value="LipB"/>
    <property type="match status" value="1"/>
</dbReference>
<feature type="domain" description="BPL/LPL catalytic" evidence="11">
    <location>
        <begin position="49"/>
        <end position="236"/>
    </location>
</feature>
<keyword evidence="4 6" id="KW-0012">Acyltransferase</keyword>
<dbReference type="PANTHER" id="PTHR10993:SF12">
    <property type="entry name" value="OCTANOYLTRANSFERASE"/>
    <property type="match status" value="1"/>
</dbReference>
<dbReference type="GO" id="GO:0033819">
    <property type="term" value="F:lipoyl(octanoyl) transferase activity"/>
    <property type="evidence" value="ECO:0007669"/>
    <property type="project" value="UniProtKB-EC"/>
</dbReference>
<evidence type="ECO:0000256" key="8">
    <source>
        <dbReference type="PIRSR" id="PIRSR016262-1"/>
    </source>
</evidence>
<feature type="active site" description="Acyl-thioester intermediate" evidence="6 8">
    <location>
        <position position="197"/>
    </location>
</feature>
<comment type="subcellular location">
    <subcellularLocation>
        <location evidence="6">Cytoplasm</location>
    </subcellularLocation>
</comment>
<comment type="caution">
    <text evidence="12">The sequence shown here is derived from an EMBL/GenBank/DDBJ whole genome shotgun (WGS) entry which is preliminary data.</text>
</comment>
<evidence type="ECO:0000256" key="2">
    <source>
        <dbReference type="ARBA" id="ARBA00022490"/>
    </source>
</evidence>